<evidence type="ECO:0000313" key="4">
    <source>
        <dbReference type="EMBL" id="MEY8016756.1"/>
    </source>
</evidence>
<proteinExistence type="predicted"/>
<feature type="region of interest" description="Disordered" evidence="1">
    <location>
        <begin position="26"/>
        <end position="57"/>
    </location>
</feature>
<sequence length="237" mass="23775">MKPRVLQPAIVAVIVALTVAACGATHTTNSDAGKRSVTATAPPRSAPSAAPPAPPEGRDYVEGLVESVSGNAIALRTRTGSATVDFAPSTRVVEVTPARLSDVTPGSCVNVRATPQSAPSGGGVTADSVTIAPAVDDTCPPPAGLYGRVAAVSGNTISVDGGPGGKPPTTVTVLNTTTYRKQTQAGAQAIVKGRCLGAQGTGGDGVLQATTISLEACPPMGGHHHHHLHLPHFPFHL</sequence>
<feature type="signal peptide" evidence="2">
    <location>
        <begin position="1"/>
        <end position="23"/>
    </location>
</feature>
<dbReference type="EMBL" id="JBGEDP010000001">
    <property type="protein sequence ID" value="MEY8016756.1"/>
    <property type="molecule type" value="Genomic_DNA"/>
</dbReference>
<keyword evidence="2" id="KW-0732">Signal</keyword>
<reference evidence="4 5" key="1">
    <citation type="submission" date="2024-08" db="EMBL/GenBank/DDBJ databases">
        <title>Mycobacterium servetensis sp. nov., a novel rapid-growing mycobacterial species recovered from a human patient in Zaragoza, Spain.</title>
        <authorList>
            <person name="Tristancho-Baro A.I."/>
            <person name="Buenestado-Serrano S."/>
            <person name="Garcia De Viedma D."/>
            <person name="Milagro-Beamonte A."/>
            <person name="Burillo N."/>
            <person name="Sanz S."/>
            <person name="Lopez-Calleja A.I."/>
            <person name="Penas-Utrilla D."/>
            <person name="Guardingo M."/>
            <person name="Garcia M.J."/>
            <person name="Vinuelas-Bayon J."/>
        </authorList>
    </citation>
    <scope>NUCLEOTIDE SEQUENCE [LARGE SCALE GENOMIC DNA]</scope>
    <source>
        <strain evidence="5">HUMS_12744610</strain>
    </source>
</reference>
<feature type="chain" id="PRO_5046672042" evidence="2">
    <location>
        <begin position="24"/>
        <end position="237"/>
    </location>
</feature>
<feature type="domain" description="DUF5666" evidence="3">
    <location>
        <begin position="146"/>
        <end position="212"/>
    </location>
</feature>
<dbReference type="Pfam" id="PF18914">
    <property type="entry name" value="DUF5666"/>
    <property type="match status" value="1"/>
</dbReference>
<dbReference type="RefSeq" id="WP_369741633.1">
    <property type="nucleotide sequence ID" value="NZ_JBGEDP010000001.1"/>
</dbReference>
<comment type="caution">
    <text evidence="4">The sequence shown here is derived from an EMBL/GenBank/DDBJ whole genome shotgun (WGS) entry which is preliminary data.</text>
</comment>
<dbReference type="Proteomes" id="UP001564760">
    <property type="component" value="Unassembled WGS sequence"/>
</dbReference>
<feature type="compositionally biased region" description="Low complexity" evidence="1">
    <location>
        <begin position="38"/>
        <end position="48"/>
    </location>
</feature>
<organism evidence="4 5">
    <name type="scientific">Mycobacterium servetii</name>
    <dbReference type="NCBI Taxonomy" id="3237418"/>
    <lineage>
        <taxon>Bacteria</taxon>
        <taxon>Bacillati</taxon>
        <taxon>Actinomycetota</taxon>
        <taxon>Actinomycetes</taxon>
        <taxon>Mycobacteriales</taxon>
        <taxon>Mycobacteriaceae</taxon>
        <taxon>Mycobacterium</taxon>
    </lineage>
</organism>
<dbReference type="InterPro" id="IPR043724">
    <property type="entry name" value="DUF5666"/>
</dbReference>
<evidence type="ECO:0000313" key="5">
    <source>
        <dbReference type="Proteomes" id="UP001564760"/>
    </source>
</evidence>
<name>A0ABV4C5I1_9MYCO</name>
<keyword evidence="5" id="KW-1185">Reference proteome</keyword>
<protein>
    <submittedName>
        <fullName evidence="4">DUF5666 domain-containing protein</fullName>
    </submittedName>
</protein>
<evidence type="ECO:0000256" key="2">
    <source>
        <dbReference type="SAM" id="SignalP"/>
    </source>
</evidence>
<dbReference type="PROSITE" id="PS51257">
    <property type="entry name" value="PROKAR_LIPOPROTEIN"/>
    <property type="match status" value="1"/>
</dbReference>
<evidence type="ECO:0000256" key="1">
    <source>
        <dbReference type="SAM" id="MobiDB-lite"/>
    </source>
</evidence>
<accession>A0ABV4C5I1</accession>
<evidence type="ECO:0000259" key="3">
    <source>
        <dbReference type="Pfam" id="PF18914"/>
    </source>
</evidence>
<gene>
    <name evidence="4" type="ORF">AB8998_18030</name>
</gene>